<accession>A0A1W1WAK4</accession>
<dbReference type="AlphaFoldDB" id="A0A1W1WAK4"/>
<proteinExistence type="predicted"/>
<dbReference type="STRING" id="28034.BFX07_00120"/>
<evidence type="ECO:0000313" key="2">
    <source>
        <dbReference type="Proteomes" id="UP000192660"/>
    </source>
</evidence>
<dbReference type="Proteomes" id="UP000192660">
    <property type="component" value="Unassembled WGS sequence"/>
</dbReference>
<dbReference type="OrthoDB" id="9872586at2"/>
<keyword evidence="2" id="KW-1185">Reference proteome</keyword>
<sequence length="254" mass="29956">MDWQVFRDAKESELAEHRAFVEQTLQWRVPGFHWSAASVKQWYEERSQWPEEIQRAVEFLYQYDYPLRVLEEQIVHDESWLWNDYDGMRKKLMETENRFWQNIAASVANPDADESQSQDLSMLEWWQSVRGRRGPLLAVLRSKLPLEKYLQHLIVIAQSNDYEAAGHIDDADHASLDLIPQRFVDLLRDVNPDVMRLLPLHMDLSREQGRLSVTLTDWIGESTWPENPSEDVLKALAWFDVTGTIFLDSLGWVR</sequence>
<name>A0A1W1WAK4_SULTA</name>
<evidence type="ECO:0000313" key="1">
    <source>
        <dbReference type="EMBL" id="SMC03331.1"/>
    </source>
</evidence>
<dbReference type="EMBL" id="FWWY01000001">
    <property type="protein sequence ID" value="SMC03331.1"/>
    <property type="molecule type" value="Genomic_DNA"/>
</dbReference>
<reference evidence="2" key="1">
    <citation type="submission" date="2017-04" db="EMBL/GenBank/DDBJ databases">
        <authorList>
            <person name="Varghese N."/>
            <person name="Submissions S."/>
        </authorList>
    </citation>
    <scope>NUCLEOTIDE SEQUENCE [LARGE SCALE GENOMIC DNA]</scope>
    <source>
        <strain evidence="2">DSM 9293</strain>
    </source>
</reference>
<dbReference type="RefSeq" id="WP_020374236.1">
    <property type="nucleotide sequence ID" value="NZ_FWWY01000001.1"/>
</dbReference>
<gene>
    <name evidence="1" type="ORF">SAMN00768000_1032</name>
</gene>
<organism evidence="1 2">
    <name type="scientific">Sulfobacillus thermosulfidooxidans (strain DSM 9293 / VKM B-1269 / AT-1)</name>
    <dbReference type="NCBI Taxonomy" id="929705"/>
    <lineage>
        <taxon>Bacteria</taxon>
        <taxon>Bacillati</taxon>
        <taxon>Bacillota</taxon>
        <taxon>Clostridia</taxon>
        <taxon>Eubacteriales</taxon>
        <taxon>Clostridiales Family XVII. Incertae Sedis</taxon>
        <taxon>Sulfobacillus</taxon>
    </lineage>
</organism>
<protein>
    <submittedName>
        <fullName evidence="1">Uncharacterized protein</fullName>
    </submittedName>
</protein>